<reference evidence="2" key="1">
    <citation type="submission" date="2018-05" db="EMBL/GenBank/DDBJ databases">
        <authorList>
            <person name="Lanie J.A."/>
            <person name="Ng W.-L."/>
            <person name="Kazmierczak K.M."/>
            <person name="Andrzejewski T.M."/>
            <person name="Davidsen T.M."/>
            <person name="Wayne K.J."/>
            <person name="Tettelin H."/>
            <person name="Glass J.I."/>
            <person name="Rusch D."/>
            <person name="Podicherti R."/>
            <person name="Tsui H.-C.T."/>
            <person name="Winkler M.E."/>
        </authorList>
    </citation>
    <scope>NUCLEOTIDE SEQUENCE</scope>
</reference>
<keyword evidence="1" id="KW-0812">Transmembrane</keyword>
<feature type="non-terminal residue" evidence="2">
    <location>
        <position position="1"/>
    </location>
</feature>
<feature type="transmembrane region" description="Helical" evidence="1">
    <location>
        <begin position="125"/>
        <end position="142"/>
    </location>
</feature>
<dbReference type="AlphaFoldDB" id="A0A383C2P6"/>
<dbReference type="EMBL" id="UINC01205503">
    <property type="protein sequence ID" value="SVE26707.1"/>
    <property type="molecule type" value="Genomic_DNA"/>
</dbReference>
<protein>
    <submittedName>
        <fullName evidence="2">Uncharacterized protein</fullName>
    </submittedName>
</protein>
<feature type="transmembrane region" description="Helical" evidence="1">
    <location>
        <begin position="149"/>
        <end position="168"/>
    </location>
</feature>
<keyword evidence="1" id="KW-0472">Membrane</keyword>
<keyword evidence="1" id="KW-1133">Transmembrane helix</keyword>
<sequence>AISVATALTAPRQRLARLGATLLLLTFIPITAGAGILGSNMFSIYPDGLTALRAGQAIPADTAVVARTDPYPFGDPVPQGISDTISAISSELLYLPTGLRVMLIDPLPNHLGRSPYMKYPFAEHLLWYPMLILGLVGGWVIVKRWETASIEVIYTLFVIGGLAAMWGLAEGNFGTAHRHRGELVWGIAVLDGIGIDYLLGRRQPRPTAVDKQ</sequence>
<gene>
    <name evidence="2" type="ORF">METZ01_LOCUS479561</name>
</gene>
<organism evidence="2">
    <name type="scientific">marine metagenome</name>
    <dbReference type="NCBI Taxonomy" id="408172"/>
    <lineage>
        <taxon>unclassified sequences</taxon>
        <taxon>metagenomes</taxon>
        <taxon>ecological metagenomes</taxon>
    </lineage>
</organism>
<feature type="transmembrane region" description="Helical" evidence="1">
    <location>
        <begin position="22"/>
        <end position="45"/>
    </location>
</feature>
<name>A0A383C2P6_9ZZZZ</name>
<accession>A0A383C2P6</accession>
<proteinExistence type="predicted"/>
<evidence type="ECO:0000256" key="1">
    <source>
        <dbReference type="SAM" id="Phobius"/>
    </source>
</evidence>
<evidence type="ECO:0000313" key="2">
    <source>
        <dbReference type="EMBL" id="SVE26707.1"/>
    </source>
</evidence>
<feature type="transmembrane region" description="Helical" evidence="1">
    <location>
        <begin position="183"/>
        <end position="199"/>
    </location>
</feature>